<feature type="domain" description="Fibronectin type-III" evidence="6">
    <location>
        <begin position="3359"/>
        <end position="3455"/>
    </location>
</feature>
<dbReference type="PANTHER" id="PTHR10075:SF100">
    <property type="entry name" value="FASCICLIN-2"/>
    <property type="match status" value="1"/>
</dbReference>
<dbReference type="GO" id="GO:0005886">
    <property type="term" value="C:plasma membrane"/>
    <property type="evidence" value="ECO:0007669"/>
    <property type="project" value="TreeGrafter"/>
</dbReference>
<evidence type="ECO:0000259" key="6">
    <source>
        <dbReference type="PROSITE" id="PS50853"/>
    </source>
</evidence>
<dbReference type="CDD" id="cd00063">
    <property type="entry name" value="FN3"/>
    <property type="match status" value="3"/>
</dbReference>
<feature type="transmembrane region" description="Helical" evidence="3">
    <location>
        <begin position="3483"/>
        <end position="3506"/>
    </location>
</feature>
<feature type="domain" description="Ig-like" evidence="5">
    <location>
        <begin position="2478"/>
        <end position="2567"/>
    </location>
</feature>
<feature type="domain" description="Ig-like" evidence="5">
    <location>
        <begin position="3054"/>
        <end position="3149"/>
    </location>
</feature>
<dbReference type="SMART" id="SM00060">
    <property type="entry name" value="FN3"/>
    <property type="match status" value="3"/>
</dbReference>
<feature type="domain" description="Ig-like" evidence="5">
    <location>
        <begin position="21"/>
        <end position="111"/>
    </location>
</feature>
<keyword evidence="2" id="KW-0393">Immunoglobulin domain</keyword>
<dbReference type="FunFam" id="2.60.40.10:FF:000028">
    <property type="entry name" value="Neuronal cell adhesion molecule"/>
    <property type="match status" value="1"/>
</dbReference>
<dbReference type="InterPro" id="IPR007110">
    <property type="entry name" value="Ig-like_dom"/>
</dbReference>
<feature type="domain" description="Ig-like" evidence="5">
    <location>
        <begin position="2375"/>
        <end position="2447"/>
    </location>
</feature>
<feature type="domain" description="Ig-like" evidence="5">
    <location>
        <begin position="857"/>
        <end position="948"/>
    </location>
</feature>
<dbReference type="GO" id="GO:0070593">
    <property type="term" value="P:dendrite self-avoidance"/>
    <property type="evidence" value="ECO:0007669"/>
    <property type="project" value="TreeGrafter"/>
</dbReference>
<feature type="signal peptide" evidence="4">
    <location>
        <begin position="1"/>
        <end position="17"/>
    </location>
</feature>
<keyword evidence="1" id="KW-0677">Repeat</keyword>
<dbReference type="InterPro" id="IPR003599">
    <property type="entry name" value="Ig_sub"/>
</dbReference>
<feature type="domain" description="Ig-like" evidence="5">
    <location>
        <begin position="1086"/>
        <end position="1175"/>
    </location>
</feature>
<dbReference type="SUPFAM" id="SSF49265">
    <property type="entry name" value="Fibronectin type III"/>
    <property type="match status" value="2"/>
</dbReference>
<evidence type="ECO:0000256" key="1">
    <source>
        <dbReference type="ARBA" id="ARBA00022737"/>
    </source>
</evidence>
<sequence>MIIQLLTFLVLISASNCQKSPKAQLSFLLKPKIGGKTTVACMVDDGEPPFEFNWFKDNRGITNNDGFRINKLPDSSILTIEQMSSSHNGKYTCNVKNMYGSDTPAIEIAVEGPPSWKFKQQDVKSKPNENVILKCSATGHPKPKIIWKKFENLKWVTLDDDKLIGKISDDEIRVSNLHKKHEGKFGCEVSNGFGPNLWNEFNIDIIGMIWKVYIFQRSRIMNTSSLFSIIIITLLLHDHCNCQNAPKAGQISSMSKPKEGDSATFGCKAQSGDKPLYFKWFKDGEVINNHNTIRIEYLTKDSAILVIDPISVNHNGNYTCVISNIYGRDSSSIQISIEGPPKWLNKPEMLYNVHVNDELRIPCSAVSSPIAQVILKMFKGSSWEVIDDVSIKKAENQIVVSKVEKVHEGKYGCEISNGIEPKLWTEFDIKVIGPKVAPFSSLVKPVIGGRTSFTCQSMAGVPPLQIAWFKDGHKINESASTRIRTNEESSILIMESISSSHSGNYTCKISNRYGHDSYSSELLIEGPPLWVEKPTNIKSEIGRMLTIRCLVSGYPKPRVQLKKLKGLSWIQLTDKDQIIMVNRDFSSGEFQIRSATRDHQGRYGCAASNGIQPDLWTEFDVIIDGPKVAPLSSIVKPVIGGKTSFTCQSLSGSPPLQIAWFKDGDELRNPPDIRIRSIEDSSMLIIDSIKSSHSGNYTCKISNRYGSDSHFIELLVEGPPSWIEKPNDIKLKVGQTINVRCLVSGYPQPKILWKKLTGSSWFPIDFDISTGNGHDSSNVNLIIRNATQNHGGRYGCSATNGIEPNLWSEFDISIEGTGLHFSRMFKHGFIVVKNMTFYLQAFIIFATGVEIFGHEGPKVAPFSSHIKPVIGGKTSFICQSFSGSPPMHVIWFKDGKELHDSSFIRILSNQEPSTLTIDSIQSSHSGNYTCRISNRHGSDSYTSELLVTGPPNWVKKPSNVKSKIHQMINNQCLVSGYPKPRITWKKLQGSSWNQFDANSQHNHNLQIMNATKSHEGRYGCSASNGIEPDLWSEFDISIEGNTYETGLHCVRMFKSFSIAALNMDFCSLVLITLLAQAVQLHGYEGPKVAPFSSLVKPVIGGKTSFICLSLSGSPPYQIVWFKDGKQIYDSPDIRVGSVQESSVLLIDSIQSSHSGNYTCKISNKHGSDSYTTELSVEGPPNWIKNPNNVKSAIHQMVNVKCLVSGYPKPMITWKKLQGSTWVQLDVQHNGDLRIMNATKNHGGRYGCLASNGIEPDLWSEFDISIEGICKTVCQIWKIKEMFIQLVSLLLLVGSLYGQKTPKARLSFLFQPKVGDKTAVACLVDSGEAPFEFDWFKDDRKISNNDQVRIDKLGDSSILKIDRMSPSHNGKYTCNVKNLYGSDKPVIEIAVEGPPSWKFKQQDIKSKPNEDVILKCSATGHPKPKVTWKKFESMLMNRNDLQLSYIFSLDIISNLHKKHEGKYGCEISNGFGPNLWNEFNIDIIAPRAGQISSMSKPKEGGVATFACSAESGDRPLYFKWFKDMEPIENSDTIRIESLIRDSSMLIIDPITVKHNGNYTCVISNNFGKDSSSIQISIEGPPRWKNKPSQSYKVRSNSAFNVSCSGEGFPQTRSEWKKFTGTSWEPLNHDLIKTTQNEMYIVKSTKLLSGRYGCEVSNGIEPKLWSEFEIIITAAMDFITFFVLIVDLFTTIYAQTSPRVAPISPLVKPVIGGKTSLACQNIEGTPPIQLNWFKDGKELSNSQSIKIRTIEDSSMLILDPISTSHSGNYTCKVSNNFGSDSYSTELLIEGPPFWITKPRHIKAKIGQTIELDCIASGFPKPEIVWKKFTDDMWTNINYLQNVQISNDHLIINSIDRLHAGSYGCSASNKIEPNLWTEFVIMVEGPKVAPFSSLVKPVIGGKTSFACQSLFGSPPFHIAWFKDGKELHDSASTRIRNNEDSSMLTIYSISSNHSGNYTCRISNNHGYDSYSSELTVEGPPYWIEKPMDINTHHGEDATIQCIASGYPKPKMIWKRFDGSSWQDIDTNNLLFRNEDQKLIIKNVDRDINGRYACSASNNIQPDLWTEFSIVIEAMFFYYFIIGAWIIFPGSYARESPKVAPFSSLVKPVIGGKTSFTCQSLSGSSPLQIIWLKDGKELQDSSFIRIRSNEEPSTLTIDSIQSSHSGNYTCRISNRHGSDSYTSELLVTGPPNWVKKPSNVKSKIHQMINNQCLVSGYPKPRITWKKLQGSTWNQFDANGQHNHNLQIVNATKSHEGRYGCLASNGIEPDLWSEFDISIEGNTYGPKVAPFSSLVKPAIGGRISFLCHSLTGSPPFQIVWFKDGKDLQETPEIRIGAVQDSSVLLVDSLKSSHSGNYTCKISNRYGSDSYTTELLVEGPPNWIKKPNNVKLKMHQMINIQCLVSGYPKPMITWKKLQGSSWVRINVQHNGDFRIMNATKNYGGRYGCSASNGIEPDLWSEMVFCSLIFIVLFIGTSVNGQESPKVVPFSSLVKPKIGGKTSFICQSLSGTSPLHIVWLKDGHELKDSSDIRMRSIEDSSMLIIDPIQSSHSGNYTCKISNRYGSDSYSSELSVEGPPSWIEKPNDIKLKVGQTINVRCLVSGYPQPKVVWKRFEESSWHLIDTSMMANNDHDSSTVNLIIRNATKNHEGKYVIFILSSLEVGHIFGYEGPKVAPFSSLVKPVIGGKTYFICGSIAGSPPMQIKWFKDGQELHDSSFIRIRSNEIPSTLSIDSIQSSHSGNYTCRISNRHGSDSYTSELLVAGPPSWVKKPDNVNSKIHQPINVDCLVSGYPKPIITWKKLQGSSWVQFEVNEKANNELRISNATRSHQGKYGCLASNGIEPDLWSEFDIAIEGKPKIQPFNFPNEVNLDHPILLITCIVTAGEKPITFEWLKDGQTLKSGDEVNIKHHEIYSLLELKNLKSKHIGNYTCLARNRQGVDSFTSNLLMKVRPFWTKEPVDVKVSAGSKLVVDCLANGYPIPKIYWRLIKNNQIVDQINSSSLIFESISLSSRGNYECVAENSVGFPISKTIYIEVYSFIEYLISNAYLVILLYLLMTIVFPAKFKEKKTYVSTKRDTSLELECSAEGDKPLTIKWSKDSVLLNKSGYQRYTITDSPTTDGLKSVLTVRSADLVDDGSYLCVAENEFGKDERNIRVTIIEAPPAPQNVMIRQTWSRSASLNWAAPSSNVSPVLGYIVRYWKIIGLGANERLREINVSSPMNSVLINSLEPGCLYEAEIIAINEVGAGQPSRTIKFETGEEEPTGAPIDLQAIARGPTTIRVSWKPPTRDKWNGKILGYYVGFRRTGDFKTPNSYKTVDAASHNNTYEYLLTSLVKGTAYSITAKAYNSAGSGPEYQEIIAETLLGNVPPAPRFKVLSAASDSLNLRYNVVPDSTPVQLLQLHFKEVGEFDWKEFALTYEGKDTNEYTLSSLNPSTVYKLYLTASNEHGVSDPSQIITAKTARSLNDLSSISGPFDSTSLLGPGSSSFGDMVYFPAITISIASIIIVIVIAFVFVKKARLDASTKSNFEFCQASQTGILAHNRATGTTFGTVQRFIDHDKTMSLVATGPCDDGLNTLPTPYSKIPIGTEKRNSTLADTRYCRTTSLHEPKLTFTRIAIYSPDFEAPADHVQVLVPHVHSDVRVYRHLEAPLNLLHGPVPLLSAEHVPCYLDGCALWTHVPHENEIVVVDRLVKPPREETCLLEAVARI</sequence>
<feature type="domain" description="Ig-like" evidence="5">
    <location>
        <begin position="1301"/>
        <end position="1391"/>
    </location>
</feature>
<feature type="domain" description="Ig-like" evidence="5">
    <location>
        <begin position="1394"/>
        <end position="1469"/>
    </location>
</feature>
<dbReference type="PROSITE" id="PS50853">
    <property type="entry name" value="FN3"/>
    <property type="match status" value="3"/>
</dbReference>
<dbReference type="Proteomes" id="UP000015104">
    <property type="component" value="Unassembled WGS sequence"/>
</dbReference>
<dbReference type="STRING" id="32264.T1K1V6"/>
<keyword evidence="4" id="KW-0732">Signal</keyword>
<dbReference type="SMART" id="SM00409">
    <property type="entry name" value="IG"/>
    <property type="match status" value="31"/>
</dbReference>
<feature type="domain" description="Ig-like" evidence="5">
    <location>
        <begin position="528"/>
        <end position="610"/>
    </location>
</feature>
<dbReference type="SMART" id="SM00408">
    <property type="entry name" value="IGc2"/>
    <property type="match status" value="30"/>
</dbReference>
<feature type="domain" description="Ig-like" evidence="5">
    <location>
        <begin position="2187"/>
        <end position="2273"/>
    </location>
</feature>
<feature type="domain" description="Ig-like" evidence="5">
    <location>
        <begin position="951"/>
        <end position="1037"/>
    </location>
</feature>
<dbReference type="eggNOG" id="KOG0613">
    <property type="taxonomic scope" value="Eukaryota"/>
</dbReference>
<dbReference type="GO" id="GO:0007411">
    <property type="term" value="P:axon guidance"/>
    <property type="evidence" value="ECO:0007669"/>
    <property type="project" value="TreeGrafter"/>
</dbReference>
<dbReference type="Pfam" id="PF00041">
    <property type="entry name" value="fn3"/>
    <property type="match status" value="2"/>
</dbReference>
<dbReference type="EnsemblMetazoa" id="tetur04g02800.1">
    <property type="protein sequence ID" value="tetur04g02800.1"/>
    <property type="gene ID" value="tetur04g02800"/>
</dbReference>
<feature type="domain" description="Ig-like" evidence="5">
    <location>
        <begin position="114"/>
        <end position="192"/>
    </location>
</feature>
<accession>T1K1V6</accession>
<feature type="domain" description="Ig-like" evidence="5">
    <location>
        <begin position="1580"/>
        <end position="1657"/>
    </location>
</feature>
<feature type="domain" description="Ig-like" evidence="5">
    <location>
        <begin position="1977"/>
        <end position="2055"/>
    </location>
</feature>
<feature type="domain" description="Ig-like" evidence="5">
    <location>
        <begin position="2759"/>
        <end position="2845"/>
    </location>
</feature>
<feature type="domain" description="Ig-like" evidence="5">
    <location>
        <begin position="626"/>
        <end position="717"/>
    </location>
</feature>
<evidence type="ECO:0000256" key="4">
    <source>
        <dbReference type="SAM" id="SignalP"/>
    </source>
</evidence>
<dbReference type="InterPro" id="IPR013098">
    <property type="entry name" value="Ig_I-set"/>
</dbReference>
<dbReference type="HOGENOM" id="CLU_225619_0_0_1"/>
<dbReference type="SUPFAM" id="SSF48726">
    <property type="entry name" value="Immunoglobulin"/>
    <property type="match status" value="30"/>
</dbReference>
<feature type="domain" description="Ig-like" evidence="5">
    <location>
        <begin position="2850"/>
        <end position="2940"/>
    </location>
</feature>
<dbReference type="InterPro" id="IPR036179">
    <property type="entry name" value="Ig-like_dom_sf"/>
</dbReference>
<dbReference type="Pfam" id="PF07679">
    <property type="entry name" value="I-set"/>
    <property type="match status" value="15"/>
</dbReference>
<reference evidence="8" key="1">
    <citation type="submission" date="2011-08" db="EMBL/GenBank/DDBJ databases">
        <authorList>
            <person name="Rombauts S."/>
        </authorList>
    </citation>
    <scope>NUCLEOTIDE SEQUENCE</scope>
    <source>
        <strain evidence="8">London</strain>
    </source>
</reference>
<dbReference type="PANTHER" id="PTHR10075">
    <property type="entry name" value="BASIGIN RELATED"/>
    <property type="match status" value="1"/>
</dbReference>
<keyword evidence="8" id="KW-1185">Reference proteome</keyword>
<dbReference type="Gene3D" id="2.60.40.10">
    <property type="entry name" value="Immunoglobulins"/>
    <property type="match status" value="34"/>
</dbReference>
<dbReference type="EMBL" id="CAEY01001357">
    <property type="status" value="NOT_ANNOTATED_CDS"/>
    <property type="molecule type" value="Genomic_DNA"/>
</dbReference>
<dbReference type="GO" id="GO:0007156">
    <property type="term" value="P:homophilic cell adhesion via plasma membrane adhesion molecules"/>
    <property type="evidence" value="ECO:0007669"/>
    <property type="project" value="TreeGrafter"/>
</dbReference>
<dbReference type="PROSITE" id="PS50835">
    <property type="entry name" value="IG_LIKE"/>
    <property type="match status" value="30"/>
</dbReference>
<feature type="chain" id="PRO_5004580884" evidence="4">
    <location>
        <begin position="18"/>
        <end position="3699"/>
    </location>
</feature>
<evidence type="ECO:0000313" key="8">
    <source>
        <dbReference type="Proteomes" id="UP000015104"/>
    </source>
</evidence>
<feature type="domain" description="Fibronectin type-III" evidence="6">
    <location>
        <begin position="3156"/>
        <end position="3252"/>
    </location>
</feature>
<evidence type="ECO:0000256" key="3">
    <source>
        <dbReference type="SAM" id="Phobius"/>
    </source>
</evidence>
<reference evidence="7" key="2">
    <citation type="submission" date="2015-06" db="UniProtKB">
        <authorList>
            <consortium name="EnsemblMetazoa"/>
        </authorList>
    </citation>
    <scope>IDENTIFICATION</scope>
</reference>
<feature type="domain" description="Ig-like" evidence="5">
    <location>
        <begin position="2945"/>
        <end position="3021"/>
    </location>
</feature>
<feature type="domain" description="Ig-like" evidence="5">
    <location>
        <begin position="2665"/>
        <end position="2756"/>
    </location>
</feature>
<feature type="domain" description="Ig-like" evidence="5">
    <location>
        <begin position="2281"/>
        <end position="2372"/>
    </location>
</feature>
<feature type="domain" description="Ig-like" evidence="5">
    <location>
        <begin position="1696"/>
        <end position="1787"/>
    </location>
</feature>
<dbReference type="InterPro" id="IPR003961">
    <property type="entry name" value="FN3_dom"/>
</dbReference>
<feature type="domain" description="Ig-like" evidence="5">
    <location>
        <begin position="1883"/>
        <end position="1972"/>
    </location>
</feature>
<feature type="domain" description="Ig-like" evidence="5">
    <location>
        <begin position="2093"/>
        <end position="2184"/>
    </location>
</feature>
<protein>
    <submittedName>
        <fullName evidence="7">Uncharacterized protein</fullName>
    </submittedName>
</protein>
<keyword evidence="3" id="KW-1133">Transmembrane helix</keyword>
<proteinExistence type="predicted"/>
<feature type="domain" description="Ig-like" evidence="5">
    <location>
        <begin position="1485"/>
        <end position="1575"/>
    </location>
</feature>
<keyword evidence="3" id="KW-0472">Membrane</keyword>
<feature type="domain" description="Ig-like" evidence="5">
    <location>
        <begin position="2572"/>
        <end position="2646"/>
    </location>
</feature>
<feature type="domain" description="Ig-like" evidence="5">
    <location>
        <begin position="1789"/>
        <end position="1866"/>
    </location>
</feature>
<evidence type="ECO:0000313" key="7">
    <source>
        <dbReference type="EnsemblMetazoa" id="tetur04g02800.1"/>
    </source>
</evidence>
<dbReference type="InterPro" id="IPR003598">
    <property type="entry name" value="Ig_sub2"/>
</dbReference>
<dbReference type="Pfam" id="PF13927">
    <property type="entry name" value="Ig_3"/>
    <property type="match status" value="14"/>
</dbReference>
<dbReference type="InterPro" id="IPR013783">
    <property type="entry name" value="Ig-like_fold"/>
</dbReference>
<evidence type="ECO:0000256" key="2">
    <source>
        <dbReference type="ARBA" id="ARBA00023319"/>
    </source>
</evidence>
<dbReference type="GO" id="GO:0098632">
    <property type="term" value="F:cell-cell adhesion mediator activity"/>
    <property type="evidence" value="ECO:0007669"/>
    <property type="project" value="TreeGrafter"/>
</dbReference>
<feature type="domain" description="Fibronectin type-III" evidence="6">
    <location>
        <begin position="3257"/>
        <end position="3357"/>
    </location>
</feature>
<feature type="domain" description="Ig-like" evidence="5">
    <location>
        <begin position="246"/>
        <end position="336"/>
    </location>
</feature>
<feature type="domain" description="Ig-like" evidence="5">
    <location>
        <begin position="434"/>
        <end position="525"/>
    </location>
</feature>
<name>T1K1V6_TETUR</name>
<evidence type="ECO:0000259" key="5">
    <source>
        <dbReference type="PROSITE" id="PS50835"/>
    </source>
</evidence>
<feature type="domain" description="Ig-like" evidence="5">
    <location>
        <begin position="1180"/>
        <end position="1264"/>
    </location>
</feature>
<dbReference type="GO" id="GO:0030424">
    <property type="term" value="C:axon"/>
    <property type="evidence" value="ECO:0007669"/>
    <property type="project" value="TreeGrafter"/>
</dbReference>
<organism evidence="7 8">
    <name type="scientific">Tetranychus urticae</name>
    <name type="common">Two-spotted spider mite</name>
    <dbReference type="NCBI Taxonomy" id="32264"/>
    <lineage>
        <taxon>Eukaryota</taxon>
        <taxon>Metazoa</taxon>
        <taxon>Ecdysozoa</taxon>
        <taxon>Arthropoda</taxon>
        <taxon>Chelicerata</taxon>
        <taxon>Arachnida</taxon>
        <taxon>Acari</taxon>
        <taxon>Acariformes</taxon>
        <taxon>Trombidiformes</taxon>
        <taxon>Prostigmata</taxon>
        <taxon>Eleutherengona</taxon>
        <taxon>Raphignathae</taxon>
        <taxon>Tetranychoidea</taxon>
        <taxon>Tetranychidae</taxon>
        <taxon>Tetranychus</taxon>
    </lineage>
</organism>
<dbReference type="InterPro" id="IPR036116">
    <property type="entry name" value="FN3_sf"/>
</dbReference>
<feature type="domain" description="Ig-like" evidence="5">
    <location>
        <begin position="720"/>
        <end position="813"/>
    </location>
</feature>
<keyword evidence="3" id="KW-0812">Transmembrane</keyword>
<dbReference type="FunFam" id="2.60.40.10:FF:000333">
    <property type="entry name" value="Down syndrome cell adhesion molecule"/>
    <property type="match status" value="11"/>
</dbReference>